<dbReference type="Pfam" id="PF17392">
    <property type="entry name" value="Urocanase_C"/>
    <property type="match status" value="1"/>
</dbReference>
<organism evidence="13 14">
    <name type="scientific">Mucilaginibacter pocheonensis</name>
    <dbReference type="NCBI Taxonomy" id="398050"/>
    <lineage>
        <taxon>Bacteria</taxon>
        <taxon>Pseudomonadati</taxon>
        <taxon>Bacteroidota</taxon>
        <taxon>Sphingobacteriia</taxon>
        <taxon>Sphingobacteriales</taxon>
        <taxon>Sphingobacteriaceae</taxon>
        <taxon>Mucilaginibacter</taxon>
    </lineage>
</organism>
<dbReference type="Pfam" id="PF01175">
    <property type="entry name" value="Urocanase"/>
    <property type="match status" value="1"/>
</dbReference>
<evidence type="ECO:0000256" key="2">
    <source>
        <dbReference type="ARBA" id="ARBA00007578"/>
    </source>
</evidence>
<dbReference type="GO" id="GO:0016153">
    <property type="term" value="F:urocanate hydratase activity"/>
    <property type="evidence" value="ECO:0007669"/>
    <property type="project" value="UniProtKB-EC"/>
</dbReference>
<feature type="binding site" evidence="9">
    <location>
        <position position="201"/>
    </location>
    <ligand>
        <name>NAD(+)</name>
        <dbReference type="ChEBI" id="CHEBI:57540"/>
    </ligand>
</feature>
<evidence type="ECO:0000256" key="1">
    <source>
        <dbReference type="ARBA" id="ARBA00004794"/>
    </source>
</evidence>
<dbReference type="RefSeq" id="WP_310090693.1">
    <property type="nucleotide sequence ID" value="NZ_JAVDUU010000001.1"/>
</dbReference>
<dbReference type="Proteomes" id="UP001247620">
    <property type="component" value="Unassembled WGS sequence"/>
</dbReference>
<dbReference type="PANTHER" id="PTHR12216:SF4">
    <property type="entry name" value="UROCANATE HYDRATASE"/>
    <property type="match status" value="1"/>
</dbReference>
<dbReference type="Pfam" id="PF17391">
    <property type="entry name" value="Urocanase_N"/>
    <property type="match status" value="1"/>
</dbReference>
<feature type="binding site" evidence="9">
    <location>
        <position position="497"/>
    </location>
    <ligand>
        <name>NAD(+)</name>
        <dbReference type="ChEBI" id="CHEBI:57540"/>
    </ligand>
</feature>
<comment type="pathway">
    <text evidence="1 9">Amino-acid degradation; L-histidine degradation into L-glutamate; N-formimidoyl-L-glutamate from L-histidine: step 2/3.</text>
</comment>
<feature type="binding site" evidence="9">
    <location>
        <begin position="268"/>
        <end position="272"/>
    </location>
    <ligand>
        <name>NAD(+)</name>
        <dbReference type="ChEBI" id="CHEBI:57540"/>
    </ligand>
</feature>
<accession>A0ABU1T4G7</accession>
<feature type="binding site" evidence="9">
    <location>
        <position position="135"/>
    </location>
    <ligand>
        <name>NAD(+)</name>
        <dbReference type="ChEBI" id="CHEBI:57540"/>
    </ligand>
</feature>
<evidence type="ECO:0000256" key="3">
    <source>
        <dbReference type="ARBA" id="ARBA00011992"/>
    </source>
</evidence>
<comment type="caution">
    <text evidence="13">The sequence shown here is derived from an EMBL/GenBank/DDBJ whole genome shotgun (WGS) entry which is preliminary data.</text>
</comment>
<evidence type="ECO:0000313" key="13">
    <source>
        <dbReference type="EMBL" id="MDR6940259.1"/>
    </source>
</evidence>
<comment type="catalytic activity">
    <reaction evidence="8 9">
        <text>4-imidazolone-5-propanoate = trans-urocanate + H2O</text>
        <dbReference type="Rhea" id="RHEA:13101"/>
        <dbReference type="ChEBI" id="CHEBI:15377"/>
        <dbReference type="ChEBI" id="CHEBI:17771"/>
        <dbReference type="ChEBI" id="CHEBI:77893"/>
        <dbReference type="EC" id="4.2.1.49"/>
    </reaction>
</comment>
<evidence type="ECO:0000256" key="8">
    <source>
        <dbReference type="ARBA" id="ARBA00047623"/>
    </source>
</evidence>
<name>A0ABU1T4G7_9SPHI</name>
<dbReference type="PANTHER" id="PTHR12216">
    <property type="entry name" value="UROCANATE HYDRATASE"/>
    <property type="match status" value="1"/>
</dbReference>
<dbReference type="InterPro" id="IPR023637">
    <property type="entry name" value="Urocanase-like"/>
</dbReference>
<comment type="caution">
    <text evidence="9">Lacks conserved residue(s) required for the propagation of feature annotation.</text>
</comment>
<evidence type="ECO:0000256" key="7">
    <source>
        <dbReference type="ARBA" id="ARBA00031640"/>
    </source>
</evidence>
<sequence length="557" mass="60789">MTSSEFIKTYASHPVYKAPHGMQLHAKSWQTEAPLRMLLNNLDGEVAENPDELVVYGGIGQAARNPESLRKIIELLLELDEYHSLLIQSGKPVGIVRSHPEAPRVLIANSNLVPAWANWEHFNELRAKGLMMYGQMTAGSWIYIGTQGILQGTYETFVECGNQHFNGDLSGKLVVSAGLGGMGGAQPLAATMAGGVFLGADVDATRIQKRVDTNYIDRITHSYDEAIAWVKEAIAKKETLSVGLVSDAGDMLEHLLKDNIIPDILTDQTSAHDPLNGYIPNGLSLAEAAALRKNNAAEYKHQSLKSMARHVNLMLQLQGKGAVTFDYGNNLREFAKQGGEPDAFNFPGFTPAYIRPLFCEGKGPFRWVALSGDPEDIYTTDRALIEAFPENRPLIKWLEKAREKISFQGLPARICWLGLGEREKAGLIFNELVASGKVKGPIVIGRDHLDCGSVASPNRETEAMKDGSDAVSDWPLLNLMANASGGATWISFHHGGGVGMGYSQHAGMVVLADGTERAATCLKRVLHNDPAMGIFRHADAGYDKAQEWADKFGLKVW</sequence>
<dbReference type="InterPro" id="IPR038364">
    <property type="entry name" value="Urocanase_central_sf"/>
</dbReference>
<feature type="binding site" evidence="9">
    <location>
        <begin position="57"/>
        <end position="58"/>
    </location>
    <ligand>
        <name>NAD(+)</name>
        <dbReference type="ChEBI" id="CHEBI:57540"/>
    </ligand>
</feature>
<dbReference type="SUPFAM" id="SSF111326">
    <property type="entry name" value="Urocanase"/>
    <property type="match status" value="1"/>
</dbReference>
<dbReference type="PIRSF" id="PIRSF001423">
    <property type="entry name" value="Urocanate_hydrat"/>
    <property type="match status" value="1"/>
</dbReference>
<feature type="domain" description="Urocanase C-terminal" evidence="12">
    <location>
        <begin position="356"/>
        <end position="549"/>
    </location>
</feature>
<dbReference type="NCBIfam" id="TIGR01228">
    <property type="entry name" value="hutU"/>
    <property type="match status" value="1"/>
</dbReference>
<dbReference type="PROSITE" id="PS01233">
    <property type="entry name" value="UROCANASE"/>
    <property type="match status" value="1"/>
</dbReference>
<comment type="cofactor">
    <cofactor evidence="9">
        <name>NAD(+)</name>
        <dbReference type="ChEBI" id="CHEBI:57540"/>
    </cofactor>
    <text evidence="9">Binds 1 NAD(+) per subunit.</text>
</comment>
<feature type="binding site" evidence="9">
    <location>
        <begin position="181"/>
        <end position="183"/>
    </location>
    <ligand>
        <name>NAD(+)</name>
        <dbReference type="ChEBI" id="CHEBI:57540"/>
    </ligand>
</feature>
<evidence type="ECO:0000256" key="4">
    <source>
        <dbReference type="ARBA" id="ARBA00022808"/>
    </source>
</evidence>
<evidence type="ECO:0000256" key="5">
    <source>
        <dbReference type="ARBA" id="ARBA00023027"/>
    </source>
</evidence>
<dbReference type="EC" id="4.2.1.49" evidence="3 9"/>
<dbReference type="Gene3D" id="3.40.1770.10">
    <property type="entry name" value="Urocanase superfamily"/>
    <property type="match status" value="1"/>
</dbReference>
<feature type="active site" evidence="9">
    <location>
        <position position="415"/>
    </location>
</feature>
<reference evidence="13 14" key="1">
    <citation type="submission" date="2023-07" db="EMBL/GenBank/DDBJ databases">
        <title>Sorghum-associated microbial communities from plants grown in Nebraska, USA.</title>
        <authorList>
            <person name="Schachtman D."/>
        </authorList>
    </citation>
    <scope>NUCLEOTIDE SEQUENCE [LARGE SCALE GENOMIC DNA]</scope>
    <source>
        <strain evidence="13 14">3262</strain>
    </source>
</reference>
<dbReference type="InterPro" id="IPR035401">
    <property type="entry name" value="Urocanase_C"/>
</dbReference>
<dbReference type="NCBIfam" id="NF003820">
    <property type="entry name" value="PRK05414.1"/>
    <property type="match status" value="1"/>
</dbReference>
<keyword evidence="6 9" id="KW-0456">Lyase</keyword>
<proteinExistence type="inferred from homology"/>
<dbReference type="HAMAP" id="MF_00577">
    <property type="entry name" value="HutU"/>
    <property type="match status" value="1"/>
</dbReference>
<comment type="similarity">
    <text evidence="2 9">Belongs to the urocanase family.</text>
</comment>
<protein>
    <recommendedName>
        <fullName evidence="3 9">Urocanate hydratase</fullName>
        <shortName evidence="9">Urocanase</shortName>
        <ecNumber evidence="3 9">4.2.1.49</ecNumber>
    </recommendedName>
    <alternativeName>
        <fullName evidence="7 9">Imidazolonepropionate hydrolase</fullName>
    </alternativeName>
</protein>
<keyword evidence="4 9" id="KW-0369">Histidine metabolism</keyword>
<evidence type="ECO:0000259" key="11">
    <source>
        <dbReference type="Pfam" id="PF17391"/>
    </source>
</evidence>
<keyword evidence="9" id="KW-0963">Cytoplasm</keyword>
<evidence type="ECO:0000256" key="6">
    <source>
        <dbReference type="ARBA" id="ARBA00023239"/>
    </source>
</evidence>
<feature type="binding site" evidence="9">
    <location>
        <begin position="278"/>
        <end position="279"/>
    </location>
    <ligand>
        <name>NAD(+)</name>
        <dbReference type="ChEBI" id="CHEBI:57540"/>
    </ligand>
</feature>
<evidence type="ECO:0000313" key="14">
    <source>
        <dbReference type="Proteomes" id="UP001247620"/>
    </source>
</evidence>
<gene>
    <name evidence="9" type="primary">hutU</name>
    <name evidence="13" type="ORF">J2W55_000087</name>
</gene>
<dbReference type="InterPro" id="IPR035400">
    <property type="entry name" value="Urocanase_N"/>
</dbReference>
<dbReference type="EMBL" id="JAVDUU010000001">
    <property type="protein sequence ID" value="MDR6940259.1"/>
    <property type="molecule type" value="Genomic_DNA"/>
</dbReference>
<evidence type="ECO:0000259" key="12">
    <source>
        <dbReference type="Pfam" id="PF17392"/>
    </source>
</evidence>
<comment type="subcellular location">
    <subcellularLocation>
        <location evidence="9">Cytoplasm</location>
    </subcellularLocation>
</comment>
<keyword evidence="14" id="KW-1185">Reference proteome</keyword>
<comment type="function">
    <text evidence="9">Catalyzes the conversion of urocanate to 4-imidazolone-5-propionate.</text>
</comment>
<dbReference type="InterPro" id="IPR035085">
    <property type="entry name" value="Urocanase_Rossmann-like"/>
</dbReference>
<feature type="binding site" evidence="9">
    <location>
        <position position="327"/>
    </location>
    <ligand>
        <name>NAD(+)</name>
        <dbReference type="ChEBI" id="CHEBI:57540"/>
    </ligand>
</feature>
<evidence type="ECO:0000259" key="10">
    <source>
        <dbReference type="Pfam" id="PF01175"/>
    </source>
</evidence>
<dbReference type="InterPro" id="IPR055351">
    <property type="entry name" value="Urocanase"/>
</dbReference>
<evidence type="ECO:0000256" key="9">
    <source>
        <dbReference type="HAMAP-Rule" id="MF_00577"/>
    </source>
</evidence>
<feature type="binding site" evidence="9">
    <location>
        <position position="206"/>
    </location>
    <ligand>
        <name>NAD(+)</name>
        <dbReference type="ChEBI" id="CHEBI:57540"/>
    </ligand>
</feature>
<dbReference type="Gene3D" id="3.40.50.10730">
    <property type="entry name" value="Urocanase like domains"/>
    <property type="match status" value="1"/>
</dbReference>
<feature type="domain" description="Urocanase Rossmann-like" evidence="10">
    <location>
        <begin position="145"/>
        <end position="353"/>
    </location>
</feature>
<dbReference type="InterPro" id="IPR036190">
    <property type="entry name" value="Urocanase_sf"/>
</dbReference>
<feature type="domain" description="Urocanase N-terminal" evidence="11">
    <location>
        <begin position="17"/>
        <end position="142"/>
    </location>
</feature>
<keyword evidence="5 9" id="KW-0520">NAD</keyword>
<dbReference type="InterPro" id="IPR023636">
    <property type="entry name" value="Urocanase_CS"/>
</dbReference>